<keyword evidence="3" id="KW-1185">Reference proteome</keyword>
<reference evidence="2" key="2">
    <citation type="submission" date="2025-08" db="UniProtKB">
        <authorList>
            <consortium name="Ensembl"/>
        </authorList>
    </citation>
    <scope>IDENTIFICATION</scope>
    <source>
        <strain evidence="2">Guanapo</strain>
    </source>
</reference>
<name>A0A3P9NXE8_POERE</name>
<dbReference type="Proteomes" id="UP000242638">
    <property type="component" value="Unassembled WGS sequence"/>
</dbReference>
<dbReference type="AlphaFoldDB" id="A0A3P9NXE8"/>
<feature type="compositionally biased region" description="Acidic residues" evidence="1">
    <location>
        <begin position="1"/>
        <end position="11"/>
    </location>
</feature>
<accession>A0A3P9NXE8</accession>
<feature type="compositionally biased region" description="Polar residues" evidence="1">
    <location>
        <begin position="45"/>
        <end position="60"/>
    </location>
</feature>
<protein>
    <submittedName>
        <fullName evidence="2">Uncharacterized protein</fullName>
    </submittedName>
</protein>
<dbReference type="Bgee" id="ENSPREG00000009656">
    <property type="expression patterns" value="Expressed in caudal fin and 1 other cell type or tissue"/>
</dbReference>
<dbReference type="Ensembl" id="ENSPRET00000014375.1">
    <property type="protein sequence ID" value="ENSPREP00000014230.1"/>
    <property type="gene ID" value="ENSPREG00000009656.1"/>
</dbReference>
<evidence type="ECO:0000256" key="1">
    <source>
        <dbReference type="SAM" id="MobiDB-lite"/>
    </source>
</evidence>
<evidence type="ECO:0000313" key="3">
    <source>
        <dbReference type="Proteomes" id="UP000242638"/>
    </source>
</evidence>
<proteinExistence type="predicted"/>
<sequence length="90" mass="9584">MEVPPEGEEDTAGPLGSSCLSLKSDRSKKDPPNFSNDPEPCGSKQCMTSHTDPFSSVGHSSCPQCGKRSRIIAGQQMGNQSSTLHSKTFL</sequence>
<reference evidence="2" key="3">
    <citation type="submission" date="2025-09" db="UniProtKB">
        <authorList>
            <consortium name="Ensembl"/>
        </authorList>
    </citation>
    <scope>IDENTIFICATION</scope>
    <source>
        <strain evidence="2">Guanapo</strain>
    </source>
</reference>
<organism evidence="2 3">
    <name type="scientific">Poecilia reticulata</name>
    <name type="common">Guppy</name>
    <name type="synonym">Acanthophacelus reticulatus</name>
    <dbReference type="NCBI Taxonomy" id="8081"/>
    <lineage>
        <taxon>Eukaryota</taxon>
        <taxon>Metazoa</taxon>
        <taxon>Chordata</taxon>
        <taxon>Craniata</taxon>
        <taxon>Vertebrata</taxon>
        <taxon>Euteleostomi</taxon>
        <taxon>Actinopterygii</taxon>
        <taxon>Neopterygii</taxon>
        <taxon>Teleostei</taxon>
        <taxon>Neoteleostei</taxon>
        <taxon>Acanthomorphata</taxon>
        <taxon>Ovalentaria</taxon>
        <taxon>Atherinomorphae</taxon>
        <taxon>Cyprinodontiformes</taxon>
        <taxon>Poeciliidae</taxon>
        <taxon>Poeciliinae</taxon>
        <taxon>Poecilia</taxon>
    </lineage>
</organism>
<feature type="region of interest" description="Disordered" evidence="1">
    <location>
        <begin position="1"/>
        <end position="60"/>
    </location>
</feature>
<reference evidence="3" key="1">
    <citation type="submission" date="2013-11" db="EMBL/GenBank/DDBJ databases">
        <title>The genomic landscape of the Guanapo guppy.</title>
        <authorList>
            <person name="Kuenstner A."/>
            <person name="Dreyer C."/>
        </authorList>
    </citation>
    <scope>NUCLEOTIDE SEQUENCE</scope>
    <source>
        <strain evidence="3">Guanapo</strain>
    </source>
</reference>
<evidence type="ECO:0000313" key="2">
    <source>
        <dbReference type="Ensembl" id="ENSPREP00000014230.1"/>
    </source>
</evidence>